<dbReference type="PANTHER" id="PTHR34985:SF1">
    <property type="entry name" value="SLR0554 PROTEIN"/>
    <property type="match status" value="1"/>
</dbReference>
<dbReference type="PANTHER" id="PTHR34985">
    <property type="entry name" value="SLR0554 PROTEIN"/>
    <property type="match status" value="1"/>
</dbReference>
<name>A0ABV2CAT5_9BURK</name>
<dbReference type="InterPro" id="IPR014819">
    <property type="entry name" value="PriCT_2"/>
</dbReference>
<organism evidence="3 4">
    <name type="scientific">Burkholderia sola</name>
    <dbReference type="NCBI Taxonomy" id="2843302"/>
    <lineage>
        <taxon>Bacteria</taxon>
        <taxon>Pseudomonadati</taxon>
        <taxon>Pseudomonadota</taxon>
        <taxon>Betaproteobacteria</taxon>
        <taxon>Burkholderiales</taxon>
        <taxon>Burkholderiaceae</taxon>
        <taxon>Burkholderia</taxon>
        <taxon>Burkholderia cepacia complex</taxon>
    </lineage>
</organism>
<keyword evidence="4" id="KW-1185">Reference proteome</keyword>
<protein>
    <submittedName>
        <fullName evidence="3">VapE domain-containing protein</fullName>
    </submittedName>
</protein>
<dbReference type="Pfam" id="PF05272">
    <property type="entry name" value="VapE-like_dom"/>
    <property type="match status" value="1"/>
</dbReference>
<reference evidence="3 4" key="1">
    <citation type="submission" date="2024-06" db="EMBL/GenBank/DDBJ databases">
        <title>Burkholderia sola in Mexico.</title>
        <authorList>
            <person name="Estrada P."/>
        </authorList>
    </citation>
    <scope>NUCLEOTIDE SEQUENCE [LARGE SCALE GENOMIC DNA]</scope>
    <source>
        <strain evidence="3 4">CpTa8-5</strain>
    </source>
</reference>
<evidence type="ECO:0000259" key="1">
    <source>
        <dbReference type="Pfam" id="PF05272"/>
    </source>
</evidence>
<dbReference type="Pfam" id="PF08707">
    <property type="entry name" value="PriCT_2"/>
    <property type="match status" value="1"/>
</dbReference>
<evidence type="ECO:0000259" key="2">
    <source>
        <dbReference type="Pfam" id="PF08707"/>
    </source>
</evidence>
<dbReference type="EMBL" id="JBEWCH010000011">
    <property type="protein sequence ID" value="MET1476226.1"/>
    <property type="molecule type" value="Genomic_DNA"/>
</dbReference>
<sequence length="757" mass="84781">MDVDVLRQFVTLARPDGGQLMLLRIAAAAGSKPRARTFAVPAETDALIEYARTHNTAASNIYWLPNDATCFERKPAKADMASARFAWSDCDPDIKGFGSYDAARGHLLGPHADRLRKHASFIIDSGNGLQAFFRLAAPTPLTDEWATNYEQINAAIGKEFDGPDTHNCDRIMRVPGTWNWPTESKLRKGYPTAPSASRILYATDRTYTLPDLAALAHIQTDDISAKHMRGRALPSTAPRIDEIRALLGMIPADGSYAEWRDVQFGVHHETRGSAEGMDICDEWSATAEYAYGGRAAVEKVWNSASTERSDAATIGTLHTLAKRYSPAAYDEWEREQIEGDFTAMPAELAQQEPYRPPFKYDKAGAILATIGNTQLALRAPHVAGADIRFDTFRDELTWSDPDAPMWRPFVDEDYTRLRIRLEQGGFKPIGREMIRDAVHLVARERKFDSAIDWLNGLSWDGAPRVDRFMEVYFSVPDSPYARAVSLYLWTAFAGRVLEPGVKADMVPIFIGDQGLRKSSAIAAMVPHADQYVEIDLGTRDAETARKMRGALVGEIAELKGMRTREIESIKAFITATQDTYRQLYKEHATTVPRRLVFIGTSNEEGILIDETGNRRWLPIRVGNVDIDAVMRDRDQLWAEGRTLFMNGGIRWQAAERLAKDEHAAFAAAPANDDPWLPMVEQWLNGAAATRFDDEPAPGEREYLLICDVAAEALRLDASRLNRATDMRIGKILRQLGYEKRDKRIGARVRKAWFPDLD</sequence>
<comment type="caution">
    <text evidence="3">The sequence shown here is derived from an EMBL/GenBank/DDBJ whole genome shotgun (WGS) entry which is preliminary data.</text>
</comment>
<proteinExistence type="predicted"/>
<feature type="domain" description="Virulence-associated protein E-like" evidence="1">
    <location>
        <begin position="454"/>
        <end position="661"/>
    </location>
</feature>
<dbReference type="RefSeq" id="WP_209926469.1">
    <property type="nucleotide sequence ID" value="NZ_JBEWCH010000011.1"/>
</dbReference>
<evidence type="ECO:0000313" key="3">
    <source>
        <dbReference type="EMBL" id="MET1476226.1"/>
    </source>
</evidence>
<dbReference type="Proteomes" id="UP001548587">
    <property type="component" value="Unassembled WGS sequence"/>
</dbReference>
<dbReference type="InterPro" id="IPR007936">
    <property type="entry name" value="VapE-like_dom"/>
</dbReference>
<gene>
    <name evidence="3" type="ORF">ABXL37_18375</name>
</gene>
<accession>A0ABV2CAT5</accession>
<feature type="domain" description="Primase C-terminal 2" evidence="2">
    <location>
        <begin position="244"/>
        <end position="321"/>
    </location>
</feature>
<evidence type="ECO:0000313" key="4">
    <source>
        <dbReference type="Proteomes" id="UP001548587"/>
    </source>
</evidence>